<evidence type="ECO:0000313" key="2">
    <source>
        <dbReference type="EMBL" id="SBP83369.1"/>
    </source>
</evidence>
<dbReference type="EMBL" id="HADZ01019428">
    <property type="protein sequence ID" value="SBP83369.1"/>
    <property type="molecule type" value="Transcribed_RNA"/>
</dbReference>
<reference evidence="2" key="1">
    <citation type="submission" date="2016-05" db="EMBL/GenBank/DDBJ databases">
        <authorList>
            <person name="Lavstsen T."/>
            <person name="Jespersen J.S."/>
        </authorList>
    </citation>
    <scope>NUCLEOTIDE SEQUENCE</scope>
    <source>
        <tissue evidence="2">Brain</tissue>
    </source>
</reference>
<gene>
    <name evidence="2" type="primary">Nfu_g_1_026113</name>
</gene>
<feature type="compositionally biased region" description="Polar residues" evidence="1">
    <location>
        <begin position="23"/>
        <end position="47"/>
    </location>
</feature>
<accession>A0A1A8CUE4</accession>
<organism evidence="2">
    <name type="scientific">Nothobranchius kadleci</name>
    <name type="common">African annual killifish</name>
    <dbReference type="NCBI Taxonomy" id="1051664"/>
    <lineage>
        <taxon>Eukaryota</taxon>
        <taxon>Metazoa</taxon>
        <taxon>Chordata</taxon>
        <taxon>Craniata</taxon>
        <taxon>Vertebrata</taxon>
        <taxon>Euteleostomi</taxon>
        <taxon>Actinopterygii</taxon>
        <taxon>Neopterygii</taxon>
        <taxon>Teleostei</taxon>
        <taxon>Neoteleostei</taxon>
        <taxon>Acanthomorphata</taxon>
        <taxon>Ovalentaria</taxon>
        <taxon>Atherinomorphae</taxon>
        <taxon>Cyprinodontiformes</taxon>
        <taxon>Nothobranchiidae</taxon>
        <taxon>Nothobranchius</taxon>
    </lineage>
</organism>
<proteinExistence type="predicted"/>
<sequence>MILNIGNFSSINQTSIIWKIDPSDSNPTCQPRRSPLTACSPTPTCQPGQPELWCSAPSHTSDSHSTSSANRDLIENDDMFLNIDRVSLSTLDRVQISPQDEA</sequence>
<feature type="non-terminal residue" evidence="2">
    <location>
        <position position="102"/>
    </location>
</feature>
<keyword evidence="2" id="KW-0540">Nuclease</keyword>
<keyword evidence="2" id="KW-0255">Endonuclease</keyword>
<feature type="region of interest" description="Disordered" evidence="1">
    <location>
        <begin position="21"/>
        <end position="47"/>
    </location>
</feature>
<evidence type="ECO:0000256" key="1">
    <source>
        <dbReference type="SAM" id="MobiDB-lite"/>
    </source>
</evidence>
<keyword evidence="2" id="KW-0378">Hydrolase</keyword>
<protein>
    <submittedName>
        <fullName evidence="2">DDE superfamily endonuclease</fullName>
    </submittedName>
</protein>
<dbReference type="GO" id="GO:0004519">
    <property type="term" value="F:endonuclease activity"/>
    <property type="evidence" value="ECO:0007669"/>
    <property type="project" value="UniProtKB-KW"/>
</dbReference>
<name>A0A1A8CUE4_NOTKA</name>
<reference evidence="2" key="2">
    <citation type="submission" date="2016-06" db="EMBL/GenBank/DDBJ databases">
        <title>The genome of a short-lived fish provides insights into sex chromosome evolution and the genetic control of aging.</title>
        <authorList>
            <person name="Reichwald K."/>
            <person name="Felder M."/>
            <person name="Petzold A."/>
            <person name="Koch P."/>
            <person name="Groth M."/>
            <person name="Platzer M."/>
        </authorList>
    </citation>
    <scope>NUCLEOTIDE SEQUENCE</scope>
    <source>
        <tissue evidence="2">Brain</tissue>
    </source>
</reference>
<dbReference type="AlphaFoldDB" id="A0A1A8CUE4"/>